<reference evidence="4 5" key="1">
    <citation type="submission" date="2021-06" db="EMBL/GenBank/DDBJ databases">
        <title>Caerostris extrusa draft genome.</title>
        <authorList>
            <person name="Kono N."/>
            <person name="Arakawa K."/>
        </authorList>
    </citation>
    <scope>NUCLEOTIDE SEQUENCE [LARGE SCALE GENOMIC DNA]</scope>
</reference>
<keyword evidence="1" id="KW-0479">Metal-binding</keyword>
<comment type="caution">
    <text evidence="4">The sequence shown here is derived from an EMBL/GenBank/DDBJ whole genome shotgun (WGS) entry which is preliminary data.</text>
</comment>
<sequence length="311" mass="34002">MLCIGKKYITTSRVPWRSPLVPGAHPQQSPNGGLFEGHDRNWPPKNFFGVRQVGAPSGALLDSFRSASVDSMVDRDVLIAMDNIIDNLPCTPSPTVYPCDLENVSQLVENAILQTEVIDTVSDLLHCVSQGLSPLDLIPDASSPPALPCTFFQDCDTLDDTTCIAIPSDFIYDESSPLAMPHTFFSDGRSENPTSPSRPSCDTASSVPTIASPVDAVDLFPSELEVRDLFSDPHSNLRFDFVHLTCRPCKKRFFSAGGLENHLFAVHNVRPDTSGRGCLLLVMNCCHRRNFSPLLLRLASSPCAPSPGFRR</sequence>
<evidence type="ECO:0000256" key="1">
    <source>
        <dbReference type="PROSITE-ProRule" id="PRU00042"/>
    </source>
</evidence>
<keyword evidence="1" id="KW-0863">Zinc-finger</keyword>
<dbReference type="Proteomes" id="UP001054945">
    <property type="component" value="Unassembled WGS sequence"/>
</dbReference>
<dbReference type="PROSITE" id="PS50157">
    <property type="entry name" value="ZINC_FINGER_C2H2_2"/>
    <property type="match status" value="1"/>
</dbReference>
<feature type="domain" description="C2H2-type" evidence="3">
    <location>
        <begin position="244"/>
        <end position="272"/>
    </location>
</feature>
<evidence type="ECO:0000313" key="5">
    <source>
        <dbReference type="Proteomes" id="UP001054945"/>
    </source>
</evidence>
<keyword evidence="5" id="KW-1185">Reference proteome</keyword>
<dbReference type="AlphaFoldDB" id="A0AAV4XZ70"/>
<name>A0AAV4XZ70_CAEEX</name>
<accession>A0AAV4XZ70</accession>
<evidence type="ECO:0000313" key="4">
    <source>
        <dbReference type="EMBL" id="GIZ00478.1"/>
    </source>
</evidence>
<evidence type="ECO:0000256" key="2">
    <source>
        <dbReference type="SAM" id="MobiDB-lite"/>
    </source>
</evidence>
<dbReference type="PROSITE" id="PS00028">
    <property type="entry name" value="ZINC_FINGER_C2H2_1"/>
    <property type="match status" value="1"/>
</dbReference>
<proteinExistence type="predicted"/>
<feature type="region of interest" description="Disordered" evidence="2">
    <location>
        <begin position="183"/>
        <end position="207"/>
    </location>
</feature>
<dbReference type="EMBL" id="BPLR01018543">
    <property type="protein sequence ID" value="GIZ00478.1"/>
    <property type="molecule type" value="Genomic_DNA"/>
</dbReference>
<organism evidence="4 5">
    <name type="scientific">Caerostris extrusa</name>
    <name type="common">Bark spider</name>
    <name type="synonym">Caerostris bankana</name>
    <dbReference type="NCBI Taxonomy" id="172846"/>
    <lineage>
        <taxon>Eukaryota</taxon>
        <taxon>Metazoa</taxon>
        <taxon>Ecdysozoa</taxon>
        <taxon>Arthropoda</taxon>
        <taxon>Chelicerata</taxon>
        <taxon>Arachnida</taxon>
        <taxon>Araneae</taxon>
        <taxon>Araneomorphae</taxon>
        <taxon>Entelegynae</taxon>
        <taxon>Araneoidea</taxon>
        <taxon>Araneidae</taxon>
        <taxon>Caerostris</taxon>
    </lineage>
</organism>
<keyword evidence="1" id="KW-0862">Zinc</keyword>
<protein>
    <recommendedName>
        <fullName evidence="3">C2H2-type domain-containing protein</fullName>
    </recommendedName>
</protein>
<dbReference type="InterPro" id="IPR013087">
    <property type="entry name" value="Znf_C2H2_type"/>
</dbReference>
<dbReference type="GO" id="GO:0008270">
    <property type="term" value="F:zinc ion binding"/>
    <property type="evidence" value="ECO:0007669"/>
    <property type="project" value="UniProtKB-KW"/>
</dbReference>
<evidence type="ECO:0000259" key="3">
    <source>
        <dbReference type="PROSITE" id="PS50157"/>
    </source>
</evidence>
<gene>
    <name evidence="4" type="ORF">CEXT_610221</name>
</gene>
<feature type="compositionally biased region" description="Polar residues" evidence="2">
    <location>
        <begin position="191"/>
        <end position="207"/>
    </location>
</feature>